<proteinExistence type="predicted"/>
<protein>
    <submittedName>
        <fullName evidence="1">Uncharacterized protein</fullName>
    </submittedName>
</protein>
<dbReference type="EMBL" id="MFAG01000029">
    <property type="protein sequence ID" value="OGD71535.1"/>
    <property type="molecule type" value="Genomic_DNA"/>
</dbReference>
<sequence length="225" mass="25935">MKIEILGGNELAMLPGEEKLFGVEEWAVSVPLEGRMYGVDLVNDGENLWLRKTLRGDVLTRFYQNSAGLLKVFERHFREHQTTLSFMGEFCIPTMFYVEKVDGVVSYRILQPWVRAAVQYKEAIMTHRKLVRRQLPELSGRLIFLAETAQLVEGIYPDLPDFDFFVTEDRTLAVFDTTGFWPERRDGKDRARIAYDLSHFLFTEAELEGGDMAEWVDMLGGYFGG</sequence>
<dbReference type="AlphaFoldDB" id="A0A1F5EVY6"/>
<dbReference type="STRING" id="1817722.A2703_00725"/>
<organism evidence="1 2">
    <name type="scientific">Candidatus Collierbacteria bacterium RIFCSPHIGHO2_01_FULL_50_25</name>
    <dbReference type="NCBI Taxonomy" id="1817722"/>
    <lineage>
        <taxon>Bacteria</taxon>
        <taxon>Candidatus Collieribacteriota</taxon>
    </lineage>
</organism>
<gene>
    <name evidence="1" type="ORF">A2703_00725</name>
</gene>
<comment type="caution">
    <text evidence="1">The sequence shown here is derived from an EMBL/GenBank/DDBJ whole genome shotgun (WGS) entry which is preliminary data.</text>
</comment>
<reference evidence="1 2" key="1">
    <citation type="journal article" date="2016" name="Nat. Commun.">
        <title>Thousands of microbial genomes shed light on interconnected biogeochemical processes in an aquifer system.</title>
        <authorList>
            <person name="Anantharaman K."/>
            <person name="Brown C.T."/>
            <person name="Hug L.A."/>
            <person name="Sharon I."/>
            <person name="Castelle C.J."/>
            <person name="Probst A.J."/>
            <person name="Thomas B.C."/>
            <person name="Singh A."/>
            <person name="Wilkins M.J."/>
            <person name="Karaoz U."/>
            <person name="Brodie E.L."/>
            <person name="Williams K.H."/>
            <person name="Hubbard S.S."/>
            <person name="Banfield J.F."/>
        </authorList>
    </citation>
    <scope>NUCLEOTIDE SEQUENCE [LARGE SCALE GENOMIC DNA]</scope>
</reference>
<dbReference type="Proteomes" id="UP000177979">
    <property type="component" value="Unassembled WGS sequence"/>
</dbReference>
<name>A0A1F5EVY6_9BACT</name>
<accession>A0A1F5EVY6</accession>
<evidence type="ECO:0000313" key="2">
    <source>
        <dbReference type="Proteomes" id="UP000177979"/>
    </source>
</evidence>
<evidence type="ECO:0000313" key="1">
    <source>
        <dbReference type="EMBL" id="OGD71535.1"/>
    </source>
</evidence>